<dbReference type="GO" id="GO:0098803">
    <property type="term" value="C:respiratory chain complex"/>
    <property type="evidence" value="ECO:0007669"/>
    <property type="project" value="UniProtKB-UniRule"/>
</dbReference>
<evidence type="ECO:0000256" key="5">
    <source>
        <dbReference type="ARBA" id="ARBA00022692"/>
    </source>
</evidence>
<name>A0A9W9UBG5_PENBR</name>
<dbReference type="GO" id="GO:0005743">
    <property type="term" value="C:mitochondrial inner membrane"/>
    <property type="evidence" value="ECO:0007669"/>
    <property type="project" value="UniProtKB-SubCell"/>
</dbReference>
<dbReference type="PANTHER" id="PTHR31803">
    <property type="entry name" value="ALTERNATIVE OXIDASE"/>
    <property type="match status" value="1"/>
</dbReference>
<proteinExistence type="inferred from homology"/>
<protein>
    <recommendedName>
        <fullName evidence="13">Alternative oxidase</fullName>
        <ecNumber evidence="13">1.-.-.-</ecNumber>
    </recommendedName>
</protein>
<evidence type="ECO:0000313" key="16">
    <source>
        <dbReference type="Proteomes" id="UP001147695"/>
    </source>
</evidence>
<keyword evidence="5 13" id="KW-0812">Transmembrane</keyword>
<evidence type="ECO:0000256" key="13">
    <source>
        <dbReference type="RuleBase" id="RU003779"/>
    </source>
</evidence>
<organism evidence="15 16">
    <name type="scientific">Penicillium brevicompactum</name>
    <dbReference type="NCBI Taxonomy" id="5074"/>
    <lineage>
        <taxon>Eukaryota</taxon>
        <taxon>Fungi</taxon>
        <taxon>Dikarya</taxon>
        <taxon>Ascomycota</taxon>
        <taxon>Pezizomycotina</taxon>
        <taxon>Eurotiomycetes</taxon>
        <taxon>Eurotiomycetidae</taxon>
        <taxon>Eurotiales</taxon>
        <taxon>Aspergillaceae</taxon>
        <taxon>Penicillium</taxon>
    </lineage>
</organism>
<feature type="transmembrane region" description="Helical" evidence="14">
    <location>
        <begin position="141"/>
        <end position="162"/>
    </location>
</feature>
<keyword evidence="6 13" id="KW-0479">Metal-binding</keyword>
<keyword evidence="10 13" id="KW-0408">Iron</keyword>
<keyword evidence="9 13" id="KW-0560">Oxidoreductase</keyword>
<keyword evidence="4 13" id="KW-0679">Respiratory chain</keyword>
<gene>
    <name evidence="15" type="ORF">N7452_008625</name>
</gene>
<comment type="similarity">
    <text evidence="2 13">Belongs to the alternative oxidase family.</text>
</comment>
<reference evidence="15" key="2">
    <citation type="journal article" date="2023" name="IMA Fungus">
        <title>Comparative genomic study of the Penicillium genus elucidates a diverse pangenome and 15 lateral gene transfer events.</title>
        <authorList>
            <person name="Petersen C."/>
            <person name="Sorensen T."/>
            <person name="Nielsen M.R."/>
            <person name="Sondergaard T.E."/>
            <person name="Sorensen J.L."/>
            <person name="Fitzpatrick D.A."/>
            <person name="Frisvad J.C."/>
            <person name="Nielsen K.L."/>
        </authorList>
    </citation>
    <scope>NUCLEOTIDE SEQUENCE</scope>
    <source>
        <strain evidence="15">IBT 35673</strain>
    </source>
</reference>
<comment type="caution">
    <text evidence="15">The sequence shown here is derived from an EMBL/GenBank/DDBJ whole genome shotgun (WGS) entry which is preliminary data.</text>
</comment>
<evidence type="ECO:0000313" key="15">
    <source>
        <dbReference type="EMBL" id="KAJ5328235.1"/>
    </source>
</evidence>
<evidence type="ECO:0000256" key="3">
    <source>
        <dbReference type="ARBA" id="ARBA00022448"/>
    </source>
</evidence>
<reference evidence="15" key="1">
    <citation type="submission" date="2022-12" db="EMBL/GenBank/DDBJ databases">
        <authorList>
            <person name="Petersen C."/>
        </authorList>
    </citation>
    <scope>NUCLEOTIDE SEQUENCE</scope>
    <source>
        <strain evidence="15">IBT 35673</strain>
    </source>
</reference>
<dbReference type="EMBL" id="JAPZBQ010000005">
    <property type="protein sequence ID" value="KAJ5328235.1"/>
    <property type="molecule type" value="Genomic_DNA"/>
</dbReference>
<evidence type="ECO:0000256" key="10">
    <source>
        <dbReference type="ARBA" id="ARBA00023004"/>
    </source>
</evidence>
<accession>A0A9W9UBG5</accession>
<keyword evidence="8 14" id="KW-1133">Transmembrane helix</keyword>
<sequence>MIFSRVRIATQSRSSPLLAWNFMSSTTKYVQFSPAAGLGHPSKRFLSATPRSQIKEYFPPPRTKGVKQVNTHWVHPMLVEYPTSNTALTDAHVRYTDKEMSDIPLGAVRFFRWGMDLLTGYRHPDPNERLSARYKMTERDWLTRFIFLESVAGVPGMVGGMLRHLRSLRRMK</sequence>
<evidence type="ECO:0000256" key="7">
    <source>
        <dbReference type="ARBA" id="ARBA00022982"/>
    </source>
</evidence>
<evidence type="ECO:0000256" key="12">
    <source>
        <dbReference type="ARBA" id="ARBA00025285"/>
    </source>
</evidence>
<evidence type="ECO:0000256" key="11">
    <source>
        <dbReference type="ARBA" id="ARBA00023136"/>
    </source>
</evidence>
<dbReference type="GO" id="GO:0009916">
    <property type="term" value="F:alternative oxidase activity"/>
    <property type="evidence" value="ECO:0007669"/>
    <property type="project" value="UniProtKB-UniRule"/>
</dbReference>
<dbReference type="AlphaFoldDB" id="A0A9W9UBG5"/>
<dbReference type="EC" id="1.-.-.-" evidence="13"/>
<evidence type="ECO:0000256" key="14">
    <source>
        <dbReference type="SAM" id="Phobius"/>
    </source>
</evidence>
<dbReference type="GO" id="GO:0046872">
    <property type="term" value="F:metal ion binding"/>
    <property type="evidence" value="ECO:0007669"/>
    <property type="project" value="UniProtKB-UniRule"/>
</dbReference>
<keyword evidence="11 13" id="KW-0472">Membrane</keyword>
<evidence type="ECO:0000256" key="1">
    <source>
        <dbReference type="ARBA" id="ARBA00004292"/>
    </source>
</evidence>
<keyword evidence="7 13" id="KW-0249">Electron transport</keyword>
<dbReference type="PANTHER" id="PTHR31803:SF3">
    <property type="entry name" value="ALTERNATIVE OXIDASE"/>
    <property type="match status" value="1"/>
</dbReference>
<dbReference type="Gene3D" id="1.20.1260.140">
    <property type="entry name" value="Alternative oxidase"/>
    <property type="match status" value="1"/>
</dbReference>
<dbReference type="Pfam" id="PF01786">
    <property type="entry name" value="AOX"/>
    <property type="match status" value="1"/>
</dbReference>
<comment type="cofactor">
    <cofactor evidence="13">
        <name>Fe cation</name>
        <dbReference type="ChEBI" id="CHEBI:24875"/>
    </cofactor>
    <text evidence="13">Binds 2 iron ions per subunit.</text>
</comment>
<comment type="subcellular location">
    <subcellularLocation>
        <location evidence="1">Mitochondrion inner membrane</location>
        <topology evidence="1">Multi-pass membrane protein</topology>
        <orientation evidence="1">Matrix side</orientation>
    </subcellularLocation>
</comment>
<dbReference type="GO" id="GO:0010230">
    <property type="term" value="P:alternative respiration"/>
    <property type="evidence" value="ECO:0007669"/>
    <property type="project" value="TreeGrafter"/>
</dbReference>
<dbReference type="InterPro" id="IPR002680">
    <property type="entry name" value="AOX"/>
</dbReference>
<evidence type="ECO:0000256" key="9">
    <source>
        <dbReference type="ARBA" id="ARBA00023002"/>
    </source>
</evidence>
<comment type="function">
    <text evidence="12">Catalyzes cyanide-resistant oxygen consumption. May increase respiration when the cytochrome respiratory pathway is restricted, or in response to low temperatures.</text>
</comment>
<evidence type="ECO:0000256" key="8">
    <source>
        <dbReference type="ARBA" id="ARBA00022989"/>
    </source>
</evidence>
<keyword evidence="3" id="KW-0813">Transport</keyword>
<dbReference type="InterPro" id="IPR038659">
    <property type="entry name" value="AOX_sf"/>
</dbReference>
<evidence type="ECO:0000256" key="6">
    <source>
        <dbReference type="ARBA" id="ARBA00022723"/>
    </source>
</evidence>
<dbReference type="Proteomes" id="UP001147695">
    <property type="component" value="Unassembled WGS sequence"/>
</dbReference>
<evidence type="ECO:0000256" key="2">
    <source>
        <dbReference type="ARBA" id="ARBA00008388"/>
    </source>
</evidence>
<evidence type="ECO:0000256" key="4">
    <source>
        <dbReference type="ARBA" id="ARBA00022660"/>
    </source>
</evidence>